<reference evidence="3" key="1">
    <citation type="submission" date="2019-12" db="EMBL/GenBank/DDBJ databases">
        <title>Genome sequencing and annotation of Brassica cretica.</title>
        <authorList>
            <person name="Studholme D.J."/>
            <person name="Sarris P.F."/>
        </authorList>
    </citation>
    <scope>NUCLEOTIDE SEQUENCE</scope>
    <source>
        <strain evidence="2">PFS-001/15</strain>
        <strain evidence="3">PFS-102/07</strain>
        <tissue evidence="3">Leaf</tissue>
    </source>
</reference>
<dbReference type="Gene3D" id="3.30.420.10">
    <property type="entry name" value="Ribonuclease H-like superfamily/Ribonuclease H"/>
    <property type="match status" value="1"/>
</dbReference>
<organism evidence="3">
    <name type="scientific">Brassica cretica</name>
    <name type="common">Mustard</name>
    <dbReference type="NCBI Taxonomy" id="69181"/>
    <lineage>
        <taxon>Eukaryota</taxon>
        <taxon>Viridiplantae</taxon>
        <taxon>Streptophyta</taxon>
        <taxon>Embryophyta</taxon>
        <taxon>Tracheophyta</taxon>
        <taxon>Spermatophyta</taxon>
        <taxon>Magnoliopsida</taxon>
        <taxon>eudicotyledons</taxon>
        <taxon>Gunneridae</taxon>
        <taxon>Pentapetalae</taxon>
        <taxon>rosids</taxon>
        <taxon>malvids</taxon>
        <taxon>Brassicales</taxon>
        <taxon>Brassicaceae</taxon>
        <taxon>Brassiceae</taxon>
        <taxon>Brassica</taxon>
    </lineage>
</organism>
<dbReference type="EMBL" id="QGKY02000089">
    <property type="protein sequence ID" value="KAF2614660.1"/>
    <property type="molecule type" value="Genomic_DNA"/>
</dbReference>
<dbReference type="CDD" id="cd06222">
    <property type="entry name" value="RNase_H_like"/>
    <property type="match status" value="1"/>
</dbReference>
<dbReference type="PANTHER" id="PTHR34146">
    <property type="entry name" value="POLYNUCLEOTIDYL TRANSFERASE, RIBONUCLEASE H-LIKE SUPERFAMILY PROTEIN-RELATED"/>
    <property type="match status" value="1"/>
</dbReference>
<evidence type="ECO:0000313" key="3">
    <source>
        <dbReference type="EMBL" id="KAF2614660.1"/>
    </source>
</evidence>
<sequence length="234" mass="26324">MLVRPLAMGKQLDSERTLGSLSVKTLNRIQHPILPWICWVIWKDRNSLIFENRSLSPEEIATKGLAMAREWNQAQIEEDQKKKTLPVPVSLTTQEQNQQNIEAIVWNTDAAWDKSRNKAGIAWIFKGTPDSGPKHGSTITDCVNSPLVAEALAVRASLYEAATLEFQNLRVYLDNSTLIGAINNKTRRKEIMRIINDIQRISSVFVSIVFFHISRKNNTEADSLAKSALANSIV</sequence>
<name>A0A8S9M3L6_BRACR</name>
<comment type="caution">
    <text evidence="3">The sequence shown here is derived from an EMBL/GenBank/DDBJ whole genome shotgun (WGS) entry which is preliminary data.</text>
</comment>
<proteinExistence type="predicted"/>
<dbReference type="Pfam" id="PF13456">
    <property type="entry name" value="RVT_3"/>
    <property type="match status" value="1"/>
</dbReference>
<dbReference type="GO" id="GO:0004523">
    <property type="term" value="F:RNA-DNA hybrid ribonuclease activity"/>
    <property type="evidence" value="ECO:0007669"/>
    <property type="project" value="InterPro"/>
</dbReference>
<dbReference type="InterPro" id="IPR036397">
    <property type="entry name" value="RNaseH_sf"/>
</dbReference>
<dbReference type="EMBL" id="QGKW02001660">
    <property type="protein sequence ID" value="KAF2581526.1"/>
    <property type="molecule type" value="Genomic_DNA"/>
</dbReference>
<dbReference type="InterPro" id="IPR044730">
    <property type="entry name" value="RNase_H-like_dom_plant"/>
</dbReference>
<evidence type="ECO:0000313" key="2">
    <source>
        <dbReference type="EMBL" id="KAF2581526.1"/>
    </source>
</evidence>
<dbReference type="AlphaFoldDB" id="A0A8S9M3L6"/>
<evidence type="ECO:0000259" key="1">
    <source>
        <dbReference type="Pfam" id="PF13456"/>
    </source>
</evidence>
<dbReference type="GO" id="GO:0003676">
    <property type="term" value="F:nucleic acid binding"/>
    <property type="evidence" value="ECO:0007669"/>
    <property type="project" value="InterPro"/>
</dbReference>
<dbReference type="InterPro" id="IPR012337">
    <property type="entry name" value="RNaseH-like_sf"/>
</dbReference>
<dbReference type="PANTHER" id="PTHR34146:SF3">
    <property type="entry name" value="POLYNUCLEOTIDYL TRANSFERASE, RIBONUCLEASE H-LIKE SUPERFAMILY PROTEIN"/>
    <property type="match status" value="1"/>
</dbReference>
<gene>
    <name evidence="2" type="ORF">F2Q68_00001197</name>
    <name evidence="3" type="ORF">F2Q70_00008166</name>
</gene>
<accession>A0A8S9M3L6</accession>
<dbReference type="SUPFAM" id="SSF53098">
    <property type="entry name" value="Ribonuclease H-like"/>
    <property type="match status" value="1"/>
</dbReference>
<dbReference type="Proteomes" id="UP000712281">
    <property type="component" value="Unassembled WGS sequence"/>
</dbReference>
<protein>
    <recommendedName>
        <fullName evidence="1">RNase H type-1 domain-containing protein</fullName>
    </recommendedName>
</protein>
<feature type="domain" description="RNase H type-1" evidence="1">
    <location>
        <begin position="107"/>
        <end position="228"/>
    </location>
</feature>
<dbReference type="InterPro" id="IPR002156">
    <property type="entry name" value="RNaseH_domain"/>
</dbReference>